<feature type="region of interest" description="Disordered" evidence="1">
    <location>
        <begin position="1"/>
        <end position="28"/>
    </location>
</feature>
<keyword evidence="2" id="KW-0812">Transmembrane</keyword>
<keyword evidence="5" id="KW-1185">Reference proteome</keyword>
<protein>
    <submittedName>
        <fullName evidence="4">P-loop containing nucleoside triphosphate hydrolase protein</fullName>
    </submittedName>
</protein>
<dbReference type="Gene3D" id="3.40.50.300">
    <property type="entry name" value="P-loop containing nucleotide triphosphate hydrolases"/>
    <property type="match status" value="1"/>
</dbReference>
<dbReference type="InterPro" id="IPR003439">
    <property type="entry name" value="ABC_transporter-like_ATP-bd"/>
</dbReference>
<dbReference type="GO" id="GO:0005524">
    <property type="term" value="F:ATP binding"/>
    <property type="evidence" value="ECO:0007669"/>
    <property type="project" value="InterPro"/>
</dbReference>
<dbReference type="InterPro" id="IPR039421">
    <property type="entry name" value="Type_1_exporter"/>
</dbReference>
<evidence type="ECO:0000313" key="4">
    <source>
        <dbReference type="EMBL" id="KAJ7030421.1"/>
    </source>
</evidence>
<dbReference type="Proteomes" id="UP001218188">
    <property type="component" value="Unassembled WGS sequence"/>
</dbReference>
<dbReference type="EMBL" id="JARJCM010000091">
    <property type="protein sequence ID" value="KAJ7030421.1"/>
    <property type="molecule type" value="Genomic_DNA"/>
</dbReference>
<accession>A0AAD6SM18</accession>
<organism evidence="4 5">
    <name type="scientific">Mycena alexandri</name>
    <dbReference type="NCBI Taxonomy" id="1745969"/>
    <lineage>
        <taxon>Eukaryota</taxon>
        <taxon>Fungi</taxon>
        <taxon>Dikarya</taxon>
        <taxon>Basidiomycota</taxon>
        <taxon>Agaricomycotina</taxon>
        <taxon>Agaricomycetes</taxon>
        <taxon>Agaricomycetidae</taxon>
        <taxon>Agaricales</taxon>
        <taxon>Marasmiineae</taxon>
        <taxon>Mycenaceae</taxon>
        <taxon>Mycena</taxon>
    </lineage>
</organism>
<dbReference type="InterPro" id="IPR027417">
    <property type="entry name" value="P-loop_NTPase"/>
</dbReference>
<evidence type="ECO:0000256" key="1">
    <source>
        <dbReference type="SAM" id="MobiDB-lite"/>
    </source>
</evidence>
<dbReference type="PROSITE" id="PS50893">
    <property type="entry name" value="ABC_TRANSPORTER_2"/>
    <property type="match status" value="1"/>
</dbReference>
<evidence type="ECO:0000256" key="2">
    <source>
        <dbReference type="SAM" id="Phobius"/>
    </source>
</evidence>
<evidence type="ECO:0000313" key="5">
    <source>
        <dbReference type="Proteomes" id="UP001218188"/>
    </source>
</evidence>
<comment type="caution">
    <text evidence="4">The sequence shown here is derived from an EMBL/GenBank/DDBJ whole genome shotgun (WGS) entry which is preliminary data.</text>
</comment>
<dbReference type="GO" id="GO:0015421">
    <property type="term" value="F:ABC-type oligopeptide transporter activity"/>
    <property type="evidence" value="ECO:0007669"/>
    <property type="project" value="TreeGrafter"/>
</dbReference>
<feature type="transmembrane region" description="Helical" evidence="2">
    <location>
        <begin position="135"/>
        <end position="155"/>
    </location>
</feature>
<dbReference type="AlphaFoldDB" id="A0AAD6SM18"/>
<keyword evidence="2" id="KW-1133">Transmembrane helix</keyword>
<dbReference type="PANTHER" id="PTHR43394:SF1">
    <property type="entry name" value="ATP-BINDING CASSETTE SUB-FAMILY B MEMBER 10, MITOCHONDRIAL"/>
    <property type="match status" value="1"/>
</dbReference>
<dbReference type="SUPFAM" id="SSF52540">
    <property type="entry name" value="P-loop containing nucleoside triphosphate hydrolases"/>
    <property type="match status" value="1"/>
</dbReference>
<keyword evidence="2" id="KW-0472">Membrane</keyword>
<gene>
    <name evidence="4" type="ORF">C8F04DRAFT_1367426</name>
</gene>
<keyword evidence="4" id="KW-0378">Hydrolase</keyword>
<dbReference type="Pfam" id="PF00005">
    <property type="entry name" value="ABC_tran"/>
    <property type="match status" value="1"/>
</dbReference>
<reference evidence="4" key="1">
    <citation type="submission" date="2023-03" db="EMBL/GenBank/DDBJ databases">
        <title>Massive genome expansion in bonnet fungi (Mycena s.s.) driven by repeated elements and novel gene families across ecological guilds.</title>
        <authorList>
            <consortium name="Lawrence Berkeley National Laboratory"/>
            <person name="Harder C.B."/>
            <person name="Miyauchi S."/>
            <person name="Viragh M."/>
            <person name="Kuo A."/>
            <person name="Thoen E."/>
            <person name="Andreopoulos B."/>
            <person name="Lu D."/>
            <person name="Skrede I."/>
            <person name="Drula E."/>
            <person name="Henrissat B."/>
            <person name="Morin E."/>
            <person name="Kohler A."/>
            <person name="Barry K."/>
            <person name="LaButti K."/>
            <person name="Morin E."/>
            <person name="Salamov A."/>
            <person name="Lipzen A."/>
            <person name="Mereny Z."/>
            <person name="Hegedus B."/>
            <person name="Baldrian P."/>
            <person name="Stursova M."/>
            <person name="Weitz H."/>
            <person name="Taylor A."/>
            <person name="Grigoriev I.V."/>
            <person name="Nagy L.G."/>
            <person name="Martin F."/>
            <person name="Kauserud H."/>
        </authorList>
    </citation>
    <scope>NUCLEOTIDE SEQUENCE</scope>
    <source>
        <strain evidence="4">CBHHK200</strain>
    </source>
</reference>
<dbReference type="GO" id="GO:0016887">
    <property type="term" value="F:ATP hydrolysis activity"/>
    <property type="evidence" value="ECO:0007669"/>
    <property type="project" value="InterPro"/>
</dbReference>
<sequence length="730" mass="81335">MNSKQTLLPSTVPFYPIPSEDKDDGHHPLHASRGVRRLSWGMFEVAYEPPVCHFSFNALRQTLRELRQSTPCATRLLLEICRTAWTPFTVHILAAILLVIAPAFSLYLSAAVLGVVEQSVGSRRVSDEDVNMLQVLVLIWLFIAIMSTLATRIMADTAFALKGHLRAHFLPQLVKASLRLDPTALTSRKAMRSLPEEYGFDMEVPGFRFFHEVITRLRNFLTVVGEVGVLVAIISRRGVHETQLLAFFVLMLPAVMLLKPSSGFGGAGFVFWTPNRNFYYLAALYKIAFSRDFRPTLARDGLCAYISEEYEHISAELGYQNVETLGLQPAVPVQWYWDLIHSLMVDYPLAVCALMLPWAEPLTSLVSMVLVQHATTTLKQSIEQLRWAQSPDTLVEVLQGAEELYESIAFDSKLNRGTIAYPDPHLNGKGMKIVFRNVSFRHDQEEQVAFAGEEPLLPISGVDFEIPAGSLAVVVGGDHSGKTSLLSLIPRVQEPSAGEILIDDKPLSAYDVDSVRGAMACISQREEMYPLTLRDNLLMGAGRDAKRNEEILQTAARLGCSADFIDGLPAKYDTILDPAPVIAQSIQGCGNAYITPAAMNELETHGPNFMPTFVAEGDRQRLAATRMFSRLLQRKDRIRLIVCDEATKDMDPRDEREFLRNVKELGAGKTIIFVTHRFGDLVKDADVILVMKQGKVVQQGTHTELMQEAQRSGGCREYAEMYQAQAAGFL</sequence>
<feature type="transmembrane region" description="Helical" evidence="2">
    <location>
        <begin position="92"/>
        <end position="115"/>
    </location>
</feature>
<feature type="domain" description="ABC transporter" evidence="3">
    <location>
        <begin position="433"/>
        <end position="718"/>
    </location>
</feature>
<proteinExistence type="predicted"/>
<dbReference type="PANTHER" id="PTHR43394">
    <property type="entry name" value="ATP-DEPENDENT PERMEASE MDL1, MITOCHONDRIAL"/>
    <property type="match status" value="1"/>
</dbReference>
<feature type="transmembrane region" description="Helical" evidence="2">
    <location>
        <begin position="244"/>
        <end position="272"/>
    </location>
</feature>
<evidence type="ECO:0000259" key="3">
    <source>
        <dbReference type="PROSITE" id="PS50893"/>
    </source>
</evidence>
<name>A0AAD6SM18_9AGAR</name>